<gene>
    <name evidence="3" type="ORF">PDE001_LOCUS11099</name>
</gene>
<evidence type="ECO:0000256" key="1">
    <source>
        <dbReference type="SAM" id="MobiDB-lite"/>
    </source>
</evidence>
<keyword evidence="2" id="KW-0812">Transmembrane</keyword>
<accession>A0AAV0VHA3</accession>
<feature type="region of interest" description="Disordered" evidence="1">
    <location>
        <begin position="1"/>
        <end position="21"/>
    </location>
</feature>
<feature type="compositionally biased region" description="Polar residues" evidence="1">
    <location>
        <begin position="320"/>
        <end position="339"/>
    </location>
</feature>
<keyword evidence="2" id="KW-0472">Membrane</keyword>
<dbReference type="AlphaFoldDB" id="A0AAV0VHA3"/>
<reference evidence="3" key="1">
    <citation type="submission" date="2022-12" db="EMBL/GenBank/DDBJ databases">
        <authorList>
            <person name="Webb A."/>
        </authorList>
    </citation>
    <scope>NUCLEOTIDE SEQUENCE</scope>
    <source>
        <strain evidence="3">Pd1</strain>
    </source>
</reference>
<feature type="transmembrane region" description="Helical" evidence="2">
    <location>
        <begin position="394"/>
        <end position="417"/>
    </location>
</feature>
<organism evidence="3 4">
    <name type="scientific">Peronospora destructor</name>
    <dbReference type="NCBI Taxonomy" id="86335"/>
    <lineage>
        <taxon>Eukaryota</taxon>
        <taxon>Sar</taxon>
        <taxon>Stramenopiles</taxon>
        <taxon>Oomycota</taxon>
        <taxon>Peronosporomycetes</taxon>
        <taxon>Peronosporales</taxon>
        <taxon>Peronosporaceae</taxon>
        <taxon>Peronospora</taxon>
    </lineage>
</organism>
<dbReference type="EMBL" id="CANTFM010002353">
    <property type="protein sequence ID" value="CAI5746079.1"/>
    <property type="molecule type" value="Genomic_DNA"/>
</dbReference>
<dbReference type="Proteomes" id="UP001162029">
    <property type="component" value="Unassembled WGS sequence"/>
</dbReference>
<keyword evidence="4" id="KW-1185">Reference proteome</keyword>
<name>A0AAV0VHA3_9STRA</name>
<feature type="region of interest" description="Disordered" evidence="1">
    <location>
        <begin position="313"/>
        <end position="345"/>
    </location>
</feature>
<proteinExistence type="predicted"/>
<sequence>MYMETVSLNDDDAPVMSSSSSSSTFLDVDSLEAQFASSSTQDDGASLEIIVPVSDDIGNSQYKNGNMESRNSQMNKKKVVDSVVVDVNNGHKDSNGFSSQSDNMQHVLPPPLRVLTQHLAVEERDYVDTTLFSPDMSSHAMEVAHRRAKALATEVKEMTDLEVQVDGTANVKTKLSPAEAMGIIGGAFANSLQRAKKFVTPGTKEYDLLSGTSPLERTSKLDDLDTDGDGLQLSPDAIHNDGKHFCKKLKPALKRISAYSSAAALEPEKTLSARPQKKKSILWHEDVLDADEEFYENNTDGQETCSLMNPNEGAVGNGNGSPRSQLLNYNSKTNGQLTPRSRKKRKKKLLRSMMRRLTPREKEELYRQRPDLMIVPNWAQKYREEIAGEDSTRWNAWLLGLIMVLAVLLLVFFLLVVRQRAVAVT</sequence>
<comment type="caution">
    <text evidence="3">The sequence shown here is derived from an EMBL/GenBank/DDBJ whole genome shotgun (WGS) entry which is preliminary data.</text>
</comment>
<evidence type="ECO:0000313" key="3">
    <source>
        <dbReference type="EMBL" id="CAI5746079.1"/>
    </source>
</evidence>
<protein>
    <submittedName>
        <fullName evidence="3">Uncharacterized protein</fullName>
    </submittedName>
</protein>
<keyword evidence="2" id="KW-1133">Transmembrane helix</keyword>
<evidence type="ECO:0000256" key="2">
    <source>
        <dbReference type="SAM" id="Phobius"/>
    </source>
</evidence>
<evidence type="ECO:0000313" key="4">
    <source>
        <dbReference type="Proteomes" id="UP001162029"/>
    </source>
</evidence>